<dbReference type="InterPro" id="IPR029069">
    <property type="entry name" value="HotDog_dom_sf"/>
</dbReference>
<sequence>MKLSNELSASYIEGLAQTAPFRFVDKVLYLDETQVVTELYGSDNPYKFADAAQVDTYVMLEYAAQSSGLILRDKKQGQRGVIASFQNVERKSLCQVHFPIRLESRLIEERRPVYSFEFGVFAGKELMVQGTISIFIRG</sequence>
<dbReference type="RefSeq" id="WP_205311855.1">
    <property type="nucleotide sequence ID" value="NZ_JAERPS020000006.1"/>
</dbReference>
<name>A0ABS7XEM7_9GAMM</name>
<keyword evidence="2" id="KW-1185">Reference proteome</keyword>
<comment type="caution">
    <text evidence="1">The sequence shown here is derived from an EMBL/GenBank/DDBJ whole genome shotgun (WGS) entry which is preliminary data.</text>
</comment>
<dbReference type="SUPFAM" id="SSF54637">
    <property type="entry name" value="Thioesterase/thiol ester dehydrase-isomerase"/>
    <property type="match status" value="1"/>
</dbReference>
<accession>A0ABS7XEM7</accession>
<dbReference type="Proteomes" id="UP000663814">
    <property type="component" value="Unassembled WGS sequence"/>
</dbReference>
<gene>
    <name evidence="1" type="ORF">I4W93_016305</name>
</gene>
<evidence type="ECO:0000313" key="1">
    <source>
        <dbReference type="EMBL" id="MBZ9613153.1"/>
    </source>
</evidence>
<organism evidence="1 2">
    <name type="scientific">Rheinheimera maricola</name>
    <dbReference type="NCBI Taxonomy" id="2793282"/>
    <lineage>
        <taxon>Bacteria</taxon>
        <taxon>Pseudomonadati</taxon>
        <taxon>Pseudomonadota</taxon>
        <taxon>Gammaproteobacteria</taxon>
        <taxon>Chromatiales</taxon>
        <taxon>Chromatiaceae</taxon>
        <taxon>Rheinheimera</taxon>
    </lineage>
</organism>
<evidence type="ECO:0000313" key="2">
    <source>
        <dbReference type="Proteomes" id="UP000663814"/>
    </source>
</evidence>
<reference evidence="1 2" key="2">
    <citation type="submission" date="2021-08" db="EMBL/GenBank/DDBJ databases">
        <title>Rheinheimera aquimaris sp. nov., isolated from seawater of the East Sea in Korea.</title>
        <authorList>
            <person name="Kim K.H."/>
            <person name="Wenting R."/>
            <person name="Kim K.R."/>
            <person name="Jeon C.O."/>
        </authorList>
    </citation>
    <scope>NUCLEOTIDE SEQUENCE [LARGE SCALE GENOMIC DNA]</scope>
    <source>
        <strain evidence="1 2">MA-13</strain>
    </source>
</reference>
<protein>
    <recommendedName>
        <fullName evidence="3">Hydroxymyristoyl-ACP dehydratase</fullName>
    </recommendedName>
</protein>
<reference evidence="1 2" key="1">
    <citation type="submission" date="2020-12" db="EMBL/GenBank/DDBJ databases">
        <authorList>
            <person name="Ruan W."/>
            <person name="Khan S.A."/>
            <person name="Jeon C.O."/>
        </authorList>
    </citation>
    <scope>NUCLEOTIDE SEQUENCE [LARGE SCALE GENOMIC DNA]</scope>
    <source>
        <strain evidence="1 2">MA-13</strain>
    </source>
</reference>
<dbReference type="EMBL" id="JAERPS020000006">
    <property type="protein sequence ID" value="MBZ9613153.1"/>
    <property type="molecule type" value="Genomic_DNA"/>
</dbReference>
<dbReference type="Gene3D" id="3.10.129.10">
    <property type="entry name" value="Hotdog Thioesterase"/>
    <property type="match status" value="1"/>
</dbReference>
<proteinExistence type="predicted"/>
<evidence type="ECO:0008006" key="3">
    <source>
        <dbReference type="Google" id="ProtNLM"/>
    </source>
</evidence>